<keyword evidence="3" id="KW-0812">Transmembrane</keyword>
<evidence type="ECO:0000256" key="1">
    <source>
        <dbReference type="ARBA" id="ARBA00022465"/>
    </source>
</evidence>
<feature type="transmembrane region" description="Helical" evidence="3">
    <location>
        <begin position="376"/>
        <end position="397"/>
    </location>
</feature>
<dbReference type="InterPro" id="IPR010090">
    <property type="entry name" value="Phage_tape_meas"/>
</dbReference>
<gene>
    <name evidence="5" type="primary">21</name>
    <name evidence="5" type="ORF">PBI_APPA_21</name>
</gene>
<dbReference type="KEGG" id="vg:54992014"/>
<keyword evidence="1" id="KW-1245">Viral tail assembly</keyword>
<dbReference type="EMBL" id="MH153799">
    <property type="protein sequence ID" value="AWN03203.1"/>
    <property type="molecule type" value="Genomic_DNA"/>
</dbReference>
<keyword evidence="2" id="KW-1188">Viral release from host cell</keyword>
<feature type="domain" description="Phage tail tape measure protein" evidence="4">
    <location>
        <begin position="92"/>
        <end position="294"/>
    </location>
</feature>
<dbReference type="PANTHER" id="PTHR37813">
    <property type="entry name" value="FELS-2 PROPHAGE PROTEIN"/>
    <property type="match status" value="1"/>
</dbReference>
<dbReference type="GeneID" id="54992014"/>
<dbReference type="Proteomes" id="UP000246517">
    <property type="component" value="Segment"/>
</dbReference>
<evidence type="ECO:0000256" key="3">
    <source>
        <dbReference type="SAM" id="Phobius"/>
    </source>
</evidence>
<keyword evidence="6" id="KW-1185">Reference proteome</keyword>
<feature type="transmembrane region" description="Helical" evidence="3">
    <location>
        <begin position="441"/>
        <end position="460"/>
    </location>
</feature>
<feature type="transmembrane region" description="Helical" evidence="3">
    <location>
        <begin position="565"/>
        <end position="589"/>
    </location>
</feature>
<keyword evidence="3" id="KW-0472">Membrane</keyword>
<dbReference type="GO" id="GO:0098003">
    <property type="term" value="P:viral tail assembly"/>
    <property type="evidence" value="ECO:0007669"/>
    <property type="project" value="UniProtKB-KW"/>
</dbReference>
<proteinExistence type="predicted"/>
<feature type="transmembrane region" description="Helical" evidence="3">
    <location>
        <begin position="481"/>
        <end position="504"/>
    </location>
</feature>
<feature type="transmembrane region" description="Helical" evidence="3">
    <location>
        <begin position="524"/>
        <end position="553"/>
    </location>
</feature>
<sequence>MALDLGELVAFLDLDTSKFDKATDRMPSTLSGKTAAFGAAGLVLGGVVASAMSKGLSDALSFEDSLATISGSLALTEAESARVGAAAGRVYAQNYGESVEQVQSVVGGVITQIEGMGEASDSVVDGMTAKVLNYADAFGFETSEAISMVQQLMTSGLATSADEAMDLMTASMQKVPESLRGDMADAITEYGPLLADLGFNGQEAFDLLVSGAERGMYGIDKAGDAVKEFGIRATDMSAASKTAYDALGMNQEEMTNRLLAGGDTAKTAFNEIVTGLQGITDPAAQSQAALALFGTPLEDLGTANIPTFLGSLTSLGDGMADAAGSAEAMGEKMGSSTASQMEAMNRQVEIMMSGLMSGLLPVLNAVFGFLAENPAVLQAVALALGVLALAFIGLSVATWAANAAFLASPITWIILAIVALVAAIIWLVANWDMVVAWITEVWSGFITWIGTVIDGFIAWWNGVWEGFASWIGQVWEGFVSWIVGVWSGFVSWLMGIVNGIVGWWNGLWAGIGAFFQGVWNGIVSWATGLISGFIAGWQGMWSGLIGFFSGLWSNINNAIRSAWNGILSFFGGLPNQILSFFSGIGSWLWNAGRDLINGLLNGIKSLAGTIGNFFLGLLPDWIVGPFKAALGIHSPSRVFAEYGRNTVEGYLQGIERMQPDLDRRMGELVDTPALTAAVNAQSATMSDVDAKAGAGTTYVTNYYAAENRSLSAEEDLFAALGSPRVTNGKGDD</sequence>
<evidence type="ECO:0000313" key="5">
    <source>
        <dbReference type="EMBL" id="AWN03203.1"/>
    </source>
</evidence>
<organism evidence="5 6">
    <name type="scientific">Microbacterium phage Appa</name>
    <dbReference type="NCBI Taxonomy" id="2182350"/>
    <lineage>
        <taxon>Viruses</taxon>
        <taxon>Duplodnaviria</taxon>
        <taxon>Heunggongvirae</taxon>
        <taxon>Uroviricota</taxon>
        <taxon>Caudoviricetes</taxon>
        <taxon>Appavirus</taxon>
        <taxon>Appavirus appa</taxon>
    </lineage>
</organism>
<feature type="transmembrane region" description="Helical" evidence="3">
    <location>
        <begin position="350"/>
        <end position="370"/>
    </location>
</feature>
<dbReference type="PANTHER" id="PTHR37813:SF1">
    <property type="entry name" value="FELS-2 PROPHAGE PROTEIN"/>
    <property type="match status" value="1"/>
</dbReference>
<name>A0A2U8UHU9_9CAUD</name>
<evidence type="ECO:0000313" key="6">
    <source>
        <dbReference type="Proteomes" id="UP000246517"/>
    </source>
</evidence>
<reference evidence="5 6" key="1">
    <citation type="submission" date="2018-03" db="EMBL/GenBank/DDBJ databases">
        <authorList>
            <person name="Zack K.M."/>
            <person name="Garlena R.A."/>
            <person name="Russell D.A."/>
            <person name="Pope W.H."/>
            <person name="Jacobs-Sera D."/>
            <person name="Hatfull G.F."/>
        </authorList>
    </citation>
    <scope>NUCLEOTIDE SEQUENCE [LARGE SCALE GENOMIC DNA]</scope>
</reference>
<feature type="transmembrane region" description="Helical" evidence="3">
    <location>
        <begin position="404"/>
        <end position="429"/>
    </location>
</feature>
<dbReference type="Pfam" id="PF10145">
    <property type="entry name" value="PhageMin_Tail"/>
    <property type="match status" value="1"/>
</dbReference>
<evidence type="ECO:0000259" key="4">
    <source>
        <dbReference type="Pfam" id="PF10145"/>
    </source>
</evidence>
<evidence type="ECO:0000256" key="2">
    <source>
        <dbReference type="ARBA" id="ARBA00022612"/>
    </source>
</evidence>
<keyword evidence="3" id="KW-1133">Transmembrane helix</keyword>
<protein>
    <submittedName>
        <fullName evidence="5">Tape measure protein</fullName>
    </submittedName>
</protein>
<dbReference type="RefSeq" id="YP_009801498.1">
    <property type="nucleotide sequence ID" value="NC_047972.1"/>
</dbReference>
<accession>A0A2U8UHU9</accession>